<reference evidence="6" key="1">
    <citation type="journal article" date="2020" name="Nat. Commun.">
        <title>Large-scale genome sequencing of mycorrhizal fungi provides insights into the early evolution of symbiotic traits.</title>
        <authorList>
            <person name="Miyauchi S."/>
            <person name="Kiss E."/>
            <person name="Kuo A."/>
            <person name="Drula E."/>
            <person name="Kohler A."/>
            <person name="Sanchez-Garcia M."/>
            <person name="Morin E."/>
            <person name="Andreopoulos B."/>
            <person name="Barry K.W."/>
            <person name="Bonito G."/>
            <person name="Buee M."/>
            <person name="Carver A."/>
            <person name="Chen C."/>
            <person name="Cichocki N."/>
            <person name="Clum A."/>
            <person name="Culley D."/>
            <person name="Crous P.W."/>
            <person name="Fauchery L."/>
            <person name="Girlanda M."/>
            <person name="Hayes R.D."/>
            <person name="Keri Z."/>
            <person name="LaButti K."/>
            <person name="Lipzen A."/>
            <person name="Lombard V."/>
            <person name="Magnuson J."/>
            <person name="Maillard F."/>
            <person name="Murat C."/>
            <person name="Nolan M."/>
            <person name="Ohm R.A."/>
            <person name="Pangilinan J."/>
            <person name="Pereira M.F."/>
            <person name="Perotto S."/>
            <person name="Peter M."/>
            <person name="Pfister S."/>
            <person name="Riley R."/>
            <person name="Sitrit Y."/>
            <person name="Stielow J.B."/>
            <person name="Szollosi G."/>
            <person name="Zifcakova L."/>
            <person name="Stursova M."/>
            <person name="Spatafora J.W."/>
            <person name="Tedersoo L."/>
            <person name="Vaario L.M."/>
            <person name="Yamada A."/>
            <person name="Yan M."/>
            <person name="Wang P."/>
            <person name="Xu J."/>
            <person name="Bruns T."/>
            <person name="Baldrian P."/>
            <person name="Vilgalys R."/>
            <person name="Dunand C."/>
            <person name="Henrissat B."/>
            <person name="Grigoriev I.V."/>
            <person name="Hibbett D."/>
            <person name="Nagy L.G."/>
            <person name="Martin F.M."/>
        </authorList>
    </citation>
    <scope>NUCLEOTIDE SEQUENCE</scope>
    <source>
        <strain evidence="6">UH-Tt-Lm1</strain>
    </source>
</reference>
<feature type="compositionally biased region" description="Acidic residues" evidence="5">
    <location>
        <begin position="208"/>
        <end position="225"/>
    </location>
</feature>
<proteinExistence type="inferred from homology"/>
<evidence type="ECO:0000256" key="4">
    <source>
        <dbReference type="ARBA" id="ARBA00023242"/>
    </source>
</evidence>
<name>A0A9P6HTV0_9AGAM</name>
<evidence type="ECO:0000256" key="3">
    <source>
        <dbReference type="ARBA" id="ARBA00023163"/>
    </source>
</evidence>
<dbReference type="GO" id="GO:0006367">
    <property type="term" value="P:transcription initiation at RNA polymerase II promoter"/>
    <property type="evidence" value="ECO:0007669"/>
    <property type="project" value="InterPro"/>
</dbReference>
<evidence type="ECO:0000256" key="5">
    <source>
        <dbReference type="SAM" id="MobiDB-lite"/>
    </source>
</evidence>
<dbReference type="SUPFAM" id="SSF50784">
    <property type="entry name" value="Transcription factor IIA (TFIIA), beta-barrel domain"/>
    <property type="match status" value="1"/>
</dbReference>
<dbReference type="Gene3D" id="1.10.287.100">
    <property type="match status" value="1"/>
</dbReference>
<dbReference type="Gene3D" id="2.30.18.10">
    <property type="entry name" value="Transcription factor IIA (TFIIA), beta-barrel domain"/>
    <property type="match status" value="1"/>
</dbReference>
<sequence length="399" mass="44261">MSRRGRFGNANVLLEPLIYRIVIDDVLAAMRPEFQDHGVSEEVLADLMVKWQDKVIASHVADFETAGVPQPQPVPPRNYATQQQMHPHHYQAYAALPGPGQTTMKTEPIEGGYILNPPQGMAYSLPSLPGPQIPGRPPATQPPVLTYPPQPPPQENKGKIPQVDGPSSPGSDSPSPGPTFAPRSQHPSLPQPPKPSSASAESEAINSDLDDSDSEGEEDAEEDGPGDGNIVFCTYDKVARVKNKWKCVLKDGVIHINGKDYLFSKCTGSILPQPLFIREYLEPTRIYGVQIPTGLGLVGKEEHVEKTPEARWSVVWNREHPRVINGPDASSFNEHCKVELLTGGRERLHIFRIQTLGMWTCEDRVKVIGQRIAESVWRSRREIHGNETNQKPWTQYPLI</sequence>
<dbReference type="SUPFAM" id="SSF47396">
    <property type="entry name" value="Transcription factor IIA (TFIIA), alpha-helical domain"/>
    <property type="match status" value="1"/>
</dbReference>
<dbReference type="PANTHER" id="PTHR12694:SF8">
    <property type="entry name" value="TRANSCRIPTION INITIATION FACTOR IIA SUBUNIT 1"/>
    <property type="match status" value="1"/>
</dbReference>
<feature type="compositionally biased region" description="Pro residues" evidence="5">
    <location>
        <begin position="128"/>
        <end position="154"/>
    </location>
</feature>
<evidence type="ECO:0000313" key="6">
    <source>
        <dbReference type="EMBL" id="KAF9793207.1"/>
    </source>
</evidence>
<keyword evidence="3" id="KW-0804">Transcription</keyword>
<dbReference type="Proteomes" id="UP000736335">
    <property type="component" value="Unassembled WGS sequence"/>
</dbReference>
<keyword evidence="7" id="KW-1185">Reference proteome</keyword>
<organism evidence="6 7">
    <name type="scientific">Thelephora terrestris</name>
    <dbReference type="NCBI Taxonomy" id="56493"/>
    <lineage>
        <taxon>Eukaryota</taxon>
        <taxon>Fungi</taxon>
        <taxon>Dikarya</taxon>
        <taxon>Basidiomycota</taxon>
        <taxon>Agaricomycotina</taxon>
        <taxon>Agaricomycetes</taxon>
        <taxon>Thelephorales</taxon>
        <taxon>Thelephoraceae</taxon>
        <taxon>Thelephora</taxon>
    </lineage>
</organism>
<evidence type="ECO:0000256" key="2">
    <source>
        <dbReference type="ARBA" id="ARBA00010059"/>
    </source>
</evidence>
<dbReference type="CDD" id="cd07976">
    <property type="entry name" value="TFIIA_alpha_beta_like"/>
    <property type="match status" value="1"/>
</dbReference>
<keyword evidence="4" id="KW-0539">Nucleus</keyword>
<comment type="subcellular location">
    <subcellularLocation>
        <location evidence="1">Nucleus</location>
    </subcellularLocation>
</comment>
<dbReference type="Pfam" id="PF03153">
    <property type="entry name" value="TFIIA"/>
    <property type="match status" value="2"/>
</dbReference>
<gene>
    <name evidence="6" type="ORF">BJ322DRAFT_1016784</name>
</gene>
<comment type="caution">
    <text evidence="6">The sequence shown here is derived from an EMBL/GenBank/DDBJ whole genome shotgun (WGS) entry which is preliminary data.</text>
</comment>
<evidence type="ECO:0000313" key="7">
    <source>
        <dbReference type="Proteomes" id="UP000736335"/>
    </source>
</evidence>
<dbReference type="SMART" id="SM01371">
    <property type="entry name" value="TFIIA"/>
    <property type="match status" value="1"/>
</dbReference>
<dbReference type="GO" id="GO:0005672">
    <property type="term" value="C:transcription factor TFIIA complex"/>
    <property type="evidence" value="ECO:0007669"/>
    <property type="project" value="InterPro"/>
</dbReference>
<accession>A0A9P6HTV0</accession>
<reference evidence="6" key="2">
    <citation type="submission" date="2020-11" db="EMBL/GenBank/DDBJ databases">
        <authorList>
            <consortium name="DOE Joint Genome Institute"/>
            <person name="Kuo A."/>
            <person name="Miyauchi S."/>
            <person name="Kiss E."/>
            <person name="Drula E."/>
            <person name="Kohler A."/>
            <person name="Sanchez-Garcia M."/>
            <person name="Andreopoulos B."/>
            <person name="Barry K.W."/>
            <person name="Bonito G."/>
            <person name="Buee M."/>
            <person name="Carver A."/>
            <person name="Chen C."/>
            <person name="Cichocki N."/>
            <person name="Clum A."/>
            <person name="Culley D."/>
            <person name="Crous P.W."/>
            <person name="Fauchery L."/>
            <person name="Girlanda M."/>
            <person name="Hayes R."/>
            <person name="Keri Z."/>
            <person name="Labutti K."/>
            <person name="Lipzen A."/>
            <person name="Lombard V."/>
            <person name="Magnuson J."/>
            <person name="Maillard F."/>
            <person name="Morin E."/>
            <person name="Murat C."/>
            <person name="Nolan M."/>
            <person name="Ohm R."/>
            <person name="Pangilinan J."/>
            <person name="Pereira M."/>
            <person name="Perotto S."/>
            <person name="Peter M."/>
            <person name="Riley R."/>
            <person name="Sitrit Y."/>
            <person name="Stielow B."/>
            <person name="Szollosi G."/>
            <person name="Zifcakova L."/>
            <person name="Stursova M."/>
            <person name="Spatafora J.W."/>
            <person name="Tedersoo L."/>
            <person name="Vaario L.-M."/>
            <person name="Yamada A."/>
            <person name="Yan M."/>
            <person name="Wang P."/>
            <person name="Xu J."/>
            <person name="Bruns T."/>
            <person name="Baldrian P."/>
            <person name="Vilgalys R."/>
            <person name="Henrissat B."/>
            <person name="Grigoriev I.V."/>
            <person name="Hibbett D."/>
            <person name="Nagy L.G."/>
            <person name="Martin F.M."/>
        </authorList>
    </citation>
    <scope>NUCLEOTIDE SEQUENCE</scope>
    <source>
        <strain evidence="6">UH-Tt-Lm1</strain>
    </source>
</reference>
<protein>
    <submittedName>
        <fullName evidence="6">Transcription factor IIA, alpha/beta subunit-domain-containing protein</fullName>
    </submittedName>
</protein>
<dbReference type="OrthoDB" id="6275927at2759"/>
<dbReference type="InterPro" id="IPR004855">
    <property type="entry name" value="TFIIA_asu/bsu"/>
</dbReference>
<evidence type="ECO:0000256" key="1">
    <source>
        <dbReference type="ARBA" id="ARBA00004123"/>
    </source>
</evidence>
<dbReference type="PANTHER" id="PTHR12694">
    <property type="entry name" value="TRANSCRIPTION INITIATION FACTOR IIA SUBUNIT 1"/>
    <property type="match status" value="1"/>
</dbReference>
<comment type="similarity">
    <text evidence="2">Belongs to the TFIIA subunit 1 family.</text>
</comment>
<dbReference type="AlphaFoldDB" id="A0A9P6HTV0"/>
<dbReference type="InterPro" id="IPR009088">
    <property type="entry name" value="TFIIA_b-brl"/>
</dbReference>
<feature type="compositionally biased region" description="Low complexity" evidence="5">
    <location>
        <begin position="164"/>
        <end position="174"/>
    </location>
</feature>
<dbReference type="EMBL" id="WIUZ02000001">
    <property type="protein sequence ID" value="KAF9793207.1"/>
    <property type="molecule type" value="Genomic_DNA"/>
</dbReference>
<feature type="region of interest" description="Disordered" evidence="5">
    <location>
        <begin position="123"/>
        <end position="229"/>
    </location>
</feature>